<accession>A0A6A5K1H6</accession>
<dbReference type="EMBL" id="ML975744">
    <property type="protein sequence ID" value="KAF1828042.1"/>
    <property type="molecule type" value="Genomic_DNA"/>
</dbReference>
<name>A0A6A5K1H6_9PLEO</name>
<dbReference type="OrthoDB" id="440424at2759"/>
<protein>
    <submittedName>
        <fullName evidence="1">Uncharacterized protein</fullName>
    </submittedName>
</protein>
<keyword evidence="2" id="KW-1185">Reference proteome</keyword>
<dbReference type="Proteomes" id="UP000800040">
    <property type="component" value="Unassembled WGS sequence"/>
</dbReference>
<sequence length="130" mass="14024">MATAHLQAILACLTCSGDTEPKATTYPNEKAALLSAHDARPAAEIAEEVVATLVHTSLAGPALRMKLDSIVGVYGWRENIAKWVLEKLTRALDCTDDAREKLGPVLNDAYHKARDGCNWYDTGTVTGTVQ</sequence>
<evidence type="ECO:0000313" key="2">
    <source>
        <dbReference type="Proteomes" id="UP000800040"/>
    </source>
</evidence>
<proteinExistence type="predicted"/>
<organism evidence="1 2">
    <name type="scientific">Decorospora gaudefroyi</name>
    <dbReference type="NCBI Taxonomy" id="184978"/>
    <lineage>
        <taxon>Eukaryota</taxon>
        <taxon>Fungi</taxon>
        <taxon>Dikarya</taxon>
        <taxon>Ascomycota</taxon>
        <taxon>Pezizomycotina</taxon>
        <taxon>Dothideomycetes</taxon>
        <taxon>Pleosporomycetidae</taxon>
        <taxon>Pleosporales</taxon>
        <taxon>Pleosporineae</taxon>
        <taxon>Pleosporaceae</taxon>
        <taxon>Decorospora</taxon>
    </lineage>
</organism>
<reference evidence="1" key="1">
    <citation type="submission" date="2020-01" db="EMBL/GenBank/DDBJ databases">
        <authorList>
            <consortium name="DOE Joint Genome Institute"/>
            <person name="Haridas S."/>
            <person name="Albert R."/>
            <person name="Binder M."/>
            <person name="Bloem J."/>
            <person name="Labutti K."/>
            <person name="Salamov A."/>
            <person name="Andreopoulos B."/>
            <person name="Baker S.E."/>
            <person name="Barry K."/>
            <person name="Bills G."/>
            <person name="Bluhm B.H."/>
            <person name="Cannon C."/>
            <person name="Castanera R."/>
            <person name="Culley D.E."/>
            <person name="Daum C."/>
            <person name="Ezra D."/>
            <person name="Gonzalez J.B."/>
            <person name="Henrissat B."/>
            <person name="Kuo A."/>
            <person name="Liang C."/>
            <person name="Lipzen A."/>
            <person name="Lutzoni F."/>
            <person name="Magnuson J."/>
            <person name="Mondo S."/>
            <person name="Nolan M."/>
            <person name="Ohm R."/>
            <person name="Pangilinan J."/>
            <person name="Park H.-J."/>
            <person name="Ramirez L."/>
            <person name="Alfaro M."/>
            <person name="Sun H."/>
            <person name="Tritt A."/>
            <person name="Yoshinaga Y."/>
            <person name="Zwiers L.-H."/>
            <person name="Turgeon B.G."/>
            <person name="Goodwin S.B."/>
            <person name="Spatafora J.W."/>
            <person name="Crous P.W."/>
            <person name="Grigoriev I.V."/>
        </authorList>
    </citation>
    <scope>NUCLEOTIDE SEQUENCE</scope>
    <source>
        <strain evidence="1">P77</strain>
    </source>
</reference>
<dbReference type="AlphaFoldDB" id="A0A6A5K1H6"/>
<gene>
    <name evidence="1" type="ORF">BDW02DRAFT_313200</name>
</gene>
<evidence type="ECO:0000313" key="1">
    <source>
        <dbReference type="EMBL" id="KAF1828042.1"/>
    </source>
</evidence>